<evidence type="ECO:0000313" key="3">
    <source>
        <dbReference type="EMBL" id="GCD36166.1"/>
    </source>
</evidence>
<evidence type="ECO:0000313" key="4">
    <source>
        <dbReference type="Proteomes" id="UP000287830"/>
    </source>
</evidence>
<feature type="transmembrane region" description="Helical" evidence="2">
    <location>
        <begin position="6"/>
        <end position="25"/>
    </location>
</feature>
<keyword evidence="2" id="KW-0472">Membrane</keyword>
<reference evidence="3 4" key="1">
    <citation type="submission" date="2018-11" db="EMBL/GenBank/DDBJ databases">
        <title>Whole genome sequence of Streptomyces chrestomyceticus NBRC 13444(T).</title>
        <authorList>
            <person name="Komaki H."/>
            <person name="Tamura T."/>
        </authorList>
    </citation>
    <scope>NUCLEOTIDE SEQUENCE [LARGE SCALE GENOMIC DNA]</scope>
    <source>
        <strain evidence="3 4">NBRC 13444</strain>
    </source>
</reference>
<organism evidence="3 4">
    <name type="scientific">Streptomyces chrestomyceticus JCM 4735</name>
    <dbReference type="NCBI Taxonomy" id="1306181"/>
    <lineage>
        <taxon>Bacteria</taxon>
        <taxon>Bacillati</taxon>
        <taxon>Actinomycetota</taxon>
        <taxon>Actinomycetes</taxon>
        <taxon>Kitasatosporales</taxon>
        <taxon>Streptomycetaceae</taxon>
        <taxon>Streptomyces</taxon>
    </lineage>
</organism>
<feature type="transmembrane region" description="Helical" evidence="2">
    <location>
        <begin position="55"/>
        <end position="72"/>
    </location>
</feature>
<gene>
    <name evidence="3" type="ORF">OEIGOIKO_03922</name>
</gene>
<dbReference type="AlphaFoldDB" id="A0A7U9KWM3"/>
<feature type="transmembrane region" description="Helical" evidence="2">
    <location>
        <begin position="78"/>
        <end position="98"/>
    </location>
</feature>
<feature type="region of interest" description="Disordered" evidence="1">
    <location>
        <begin position="29"/>
        <end position="48"/>
    </location>
</feature>
<dbReference type="RefSeq" id="WP_125045907.1">
    <property type="nucleotide sequence ID" value="NZ_BHZC01000001.1"/>
</dbReference>
<dbReference type="EMBL" id="BHZC01000001">
    <property type="protein sequence ID" value="GCD36166.1"/>
    <property type="molecule type" value="Genomic_DNA"/>
</dbReference>
<keyword evidence="2" id="KW-1133">Transmembrane helix</keyword>
<evidence type="ECO:0000256" key="2">
    <source>
        <dbReference type="SAM" id="Phobius"/>
    </source>
</evidence>
<comment type="caution">
    <text evidence="3">The sequence shown here is derived from an EMBL/GenBank/DDBJ whole genome shotgun (WGS) entry which is preliminary data.</text>
</comment>
<feature type="transmembrane region" description="Helical" evidence="2">
    <location>
        <begin position="119"/>
        <end position="135"/>
    </location>
</feature>
<dbReference type="GeneID" id="95622808"/>
<protein>
    <submittedName>
        <fullName evidence="3">Uncharacterized protein</fullName>
    </submittedName>
</protein>
<sequence length="136" mass="14131">MAFVLVAAAILVVETVVLLLACFGVEQRDRRHPGDSGGEGEAAPRRRDDAGLGPGLLYAVAALAMVVTAVFSGTDFEWSVGTLGVLGVLGVLVPGYAGRTVRLLSTRGRGKPFTRWQEVPAYVLAAFGGATAVAFN</sequence>
<keyword evidence="2" id="KW-0812">Transmembrane</keyword>
<name>A0A7U9KWM3_9ACTN</name>
<proteinExistence type="predicted"/>
<dbReference type="OrthoDB" id="4237689at2"/>
<accession>A0A7U9KWM3</accession>
<evidence type="ECO:0000256" key="1">
    <source>
        <dbReference type="SAM" id="MobiDB-lite"/>
    </source>
</evidence>
<dbReference type="Proteomes" id="UP000287830">
    <property type="component" value="Unassembled WGS sequence"/>
</dbReference>